<comment type="caution">
    <text evidence="5">The sequence shown here is derived from an EMBL/GenBank/DDBJ whole genome shotgun (WGS) entry which is preliminary data.</text>
</comment>
<dbReference type="OrthoDB" id="9813214at2"/>
<evidence type="ECO:0000313" key="6">
    <source>
        <dbReference type="Proteomes" id="UP000305848"/>
    </source>
</evidence>
<dbReference type="Proteomes" id="UP000305848">
    <property type="component" value="Unassembled WGS sequence"/>
</dbReference>
<dbReference type="PANTHER" id="PTHR12526">
    <property type="entry name" value="GLYCOSYLTRANSFERASE"/>
    <property type="match status" value="1"/>
</dbReference>
<organism evidence="5 6">
    <name type="scientific">Ilyomonas limi</name>
    <dbReference type="NCBI Taxonomy" id="2575867"/>
    <lineage>
        <taxon>Bacteria</taxon>
        <taxon>Pseudomonadati</taxon>
        <taxon>Bacteroidota</taxon>
        <taxon>Chitinophagia</taxon>
        <taxon>Chitinophagales</taxon>
        <taxon>Chitinophagaceae</taxon>
        <taxon>Ilyomonas</taxon>
    </lineage>
</organism>
<dbReference type="GO" id="GO:0016757">
    <property type="term" value="F:glycosyltransferase activity"/>
    <property type="evidence" value="ECO:0007669"/>
    <property type="project" value="UniProtKB-KW"/>
</dbReference>
<feature type="domain" description="Glycosyltransferase subfamily 4-like N-terminal" evidence="4">
    <location>
        <begin position="3"/>
        <end position="146"/>
    </location>
</feature>
<dbReference type="Pfam" id="PF13439">
    <property type="entry name" value="Glyco_transf_4"/>
    <property type="match status" value="1"/>
</dbReference>
<dbReference type="InterPro" id="IPR028098">
    <property type="entry name" value="Glyco_trans_4-like_N"/>
</dbReference>
<dbReference type="PANTHER" id="PTHR12526:SF629">
    <property type="entry name" value="TEICHURONIC ACID BIOSYNTHESIS GLYCOSYLTRANSFERASE TUAH-RELATED"/>
    <property type="match status" value="1"/>
</dbReference>
<protein>
    <submittedName>
        <fullName evidence="5">Glycosyltransferase family 4 protein</fullName>
    </submittedName>
</protein>
<reference evidence="5 6" key="1">
    <citation type="submission" date="2019-05" db="EMBL/GenBank/DDBJ databases">
        <title>Panacibacter sp. strain 17mud1-8 Genome sequencing and assembly.</title>
        <authorList>
            <person name="Chhetri G."/>
        </authorList>
    </citation>
    <scope>NUCLEOTIDE SEQUENCE [LARGE SCALE GENOMIC DNA]</scope>
    <source>
        <strain evidence="5 6">17mud1-8</strain>
    </source>
</reference>
<keyword evidence="2 5" id="KW-0808">Transferase</keyword>
<keyword evidence="6" id="KW-1185">Reference proteome</keyword>
<evidence type="ECO:0000256" key="1">
    <source>
        <dbReference type="ARBA" id="ARBA00022676"/>
    </source>
</evidence>
<gene>
    <name evidence="5" type="ORF">FC093_16175</name>
</gene>
<proteinExistence type="predicted"/>
<name>A0A4U3KWD8_9BACT</name>
<evidence type="ECO:0000256" key="2">
    <source>
        <dbReference type="ARBA" id="ARBA00022679"/>
    </source>
</evidence>
<dbReference type="EMBL" id="SZQL01000014">
    <property type="protein sequence ID" value="TKK66730.1"/>
    <property type="molecule type" value="Genomic_DNA"/>
</dbReference>
<evidence type="ECO:0000259" key="3">
    <source>
        <dbReference type="Pfam" id="PF00534"/>
    </source>
</evidence>
<dbReference type="Pfam" id="PF00534">
    <property type="entry name" value="Glycos_transf_1"/>
    <property type="match status" value="1"/>
</dbReference>
<sequence>MQRICTSLAKHGFEVTLAGRKLKNSKPIITQPYRQRRLSCLVNRSIIFYAFFNIRLFSWLLTEKADIVCAIDLDTILACYFASKIKRWKRVYDAHELFTEQKEIMSRPLVYKLWLMLEKYAVPHFQHGYTVNDFIVKELNRRYGVHYITIKNMPVKTVFPALPSSKENTIIYQGAVNEGRSFETLIPAMKFVQAKLLICGDGNFFAQTKALIEEYMVGNKVELKGLVSPDELKKITPTATIAIMLFEQTGLNQYHSLANRFFDYIMAGVPQVCINYPEYKAINDIYGVAYMIEDTKPETIADAFTTLLNDKALYQKLKANCLKARKVLNWESEEKKLIAFYKKLTN</sequence>
<dbReference type="AlphaFoldDB" id="A0A4U3KWD8"/>
<accession>A0A4U3KWD8</accession>
<evidence type="ECO:0000259" key="4">
    <source>
        <dbReference type="Pfam" id="PF13439"/>
    </source>
</evidence>
<dbReference type="InterPro" id="IPR001296">
    <property type="entry name" value="Glyco_trans_1"/>
</dbReference>
<feature type="domain" description="Glycosyl transferase family 1" evidence="3">
    <location>
        <begin position="164"/>
        <end position="320"/>
    </location>
</feature>
<keyword evidence="1" id="KW-0328">Glycosyltransferase</keyword>
<dbReference type="Gene3D" id="3.40.50.2000">
    <property type="entry name" value="Glycogen Phosphorylase B"/>
    <property type="match status" value="2"/>
</dbReference>
<dbReference type="SUPFAM" id="SSF53756">
    <property type="entry name" value="UDP-Glycosyltransferase/glycogen phosphorylase"/>
    <property type="match status" value="1"/>
</dbReference>
<evidence type="ECO:0000313" key="5">
    <source>
        <dbReference type="EMBL" id="TKK66730.1"/>
    </source>
</evidence>